<proteinExistence type="predicted"/>
<feature type="compositionally biased region" description="Basic and acidic residues" evidence="1">
    <location>
        <begin position="408"/>
        <end position="423"/>
    </location>
</feature>
<feature type="compositionally biased region" description="Polar residues" evidence="1">
    <location>
        <begin position="22"/>
        <end position="55"/>
    </location>
</feature>
<keyword evidence="3" id="KW-1185">Reference proteome</keyword>
<feature type="compositionally biased region" description="Polar residues" evidence="1">
    <location>
        <begin position="555"/>
        <end position="589"/>
    </location>
</feature>
<feature type="compositionally biased region" description="Basic and acidic residues" evidence="1">
    <location>
        <begin position="130"/>
        <end position="161"/>
    </location>
</feature>
<protein>
    <recommendedName>
        <fullName evidence="4">M protein, serotype 2.1</fullName>
    </recommendedName>
</protein>
<sequence length="642" mass="70192">MSATPRKPGTPGSSSKSPTADPHSNNGSTTRGHARSPSATNGLNRSPSSRGSTPVSARAAARKPGRSNLSMSNVPRVSNDPSEEEARAQNAALIEELREQLQKAENASEQYQKQLGVLQMRLDEAISEQTKLEDQAHERDSRIEALNSDIRDQGRQIRDLEQNHEAERNAMLQEKEQQTSREEEMQATIQRLKDSLAQKDMRMNAEGDRNQVSRSSSFRNRSSPDLDGQFAPSSHLERSPSRNNSTLLLQKDKLIESLRLELAESQIKLVEMENAGGGRQREIEKELLDARVANARLMEDNESYQLLLSEKTLTGDFAKGEFMRDANPAKESAGGLGSLADELESVHEAPETDAAPQPEGELKALKDQNKALTLYIERIISRLLMHDGFEHILDRNEDDETSTTKTGGSEKELPPTPPEKDDGSSQSLLQRAKSVVGAPNSRPSTQPRSRPTSMLPPPQPSLNNPNENPNTAPSIPFRTQSVRATHRRSRSEQVDPSAASVIGHMYRGGRNSGGPISPTGMGPGSRQSMFSGAASYISSMSRAPSMSSQPDRIGHSSSPSITSDPHGDTASTGATSSPPRSSGGMNNYTGAVMQQDKLRPLRLVSETARIKEEEEAARKKANRASWIPWLNRANTDEQLAPQ</sequence>
<reference evidence="3" key="1">
    <citation type="journal article" date="2017" name="Nat. Microbiol.">
        <title>Global analysis of biosynthetic gene clusters reveals vast potential of secondary metabolite production in Penicillium species.</title>
        <authorList>
            <person name="Nielsen J.C."/>
            <person name="Grijseels S."/>
            <person name="Prigent S."/>
            <person name="Ji B."/>
            <person name="Dainat J."/>
            <person name="Nielsen K.F."/>
            <person name="Frisvad J.C."/>
            <person name="Workman M."/>
            <person name="Nielsen J."/>
        </authorList>
    </citation>
    <scope>NUCLEOTIDE SEQUENCE [LARGE SCALE GENOMIC DNA]</scope>
    <source>
        <strain evidence="3">IBT 29486</strain>
    </source>
</reference>
<feature type="compositionally biased region" description="Polar residues" evidence="1">
    <location>
        <begin position="441"/>
        <end position="452"/>
    </location>
</feature>
<dbReference type="STRING" id="29845.A0A1V6SCD4"/>
<feature type="region of interest" description="Disordered" evidence="1">
    <location>
        <begin position="395"/>
        <end position="594"/>
    </location>
</feature>
<dbReference type="AlphaFoldDB" id="A0A1V6SCD4"/>
<organism evidence="2 3">
    <name type="scientific">Penicillium vulpinum</name>
    <dbReference type="NCBI Taxonomy" id="29845"/>
    <lineage>
        <taxon>Eukaryota</taxon>
        <taxon>Fungi</taxon>
        <taxon>Dikarya</taxon>
        <taxon>Ascomycota</taxon>
        <taxon>Pezizomycotina</taxon>
        <taxon>Eurotiomycetes</taxon>
        <taxon>Eurotiomycetidae</taxon>
        <taxon>Eurotiales</taxon>
        <taxon>Aspergillaceae</taxon>
        <taxon>Penicillium</taxon>
    </lineage>
</organism>
<feature type="compositionally biased region" description="Polar residues" evidence="1">
    <location>
        <begin position="67"/>
        <end position="80"/>
    </location>
</feature>
<feature type="compositionally biased region" description="Low complexity" evidence="1">
    <location>
        <begin position="534"/>
        <end position="548"/>
    </location>
</feature>
<feature type="compositionally biased region" description="Low complexity" evidence="1">
    <location>
        <begin position="213"/>
        <end position="223"/>
    </location>
</feature>
<evidence type="ECO:0000313" key="3">
    <source>
        <dbReference type="Proteomes" id="UP000191518"/>
    </source>
</evidence>
<feature type="region of interest" description="Disordered" evidence="1">
    <location>
        <begin position="129"/>
        <end position="161"/>
    </location>
</feature>
<evidence type="ECO:0008006" key="4">
    <source>
        <dbReference type="Google" id="ProtNLM"/>
    </source>
</evidence>
<dbReference type="PANTHER" id="PTHR38120:SF1">
    <property type="entry name" value="M PROTEIN, SEROTYPE 2.1"/>
    <property type="match status" value="1"/>
</dbReference>
<evidence type="ECO:0000313" key="2">
    <source>
        <dbReference type="EMBL" id="OQE11419.1"/>
    </source>
</evidence>
<gene>
    <name evidence="2" type="ORF">PENVUL_c002G08356</name>
</gene>
<feature type="compositionally biased region" description="Low complexity" evidence="1">
    <location>
        <begin position="461"/>
        <end position="473"/>
    </location>
</feature>
<dbReference type="Proteomes" id="UP000191518">
    <property type="component" value="Unassembled WGS sequence"/>
</dbReference>
<dbReference type="PANTHER" id="PTHR38120">
    <property type="entry name" value="EXPRESSED PROTEIN"/>
    <property type="match status" value="1"/>
</dbReference>
<evidence type="ECO:0000256" key="1">
    <source>
        <dbReference type="SAM" id="MobiDB-lite"/>
    </source>
</evidence>
<feature type="region of interest" description="Disordered" evidence="1">
    <location>
        <begin position="204"/>
        <end position="244"/>
    </location>
</feature>
<accession>A0A1V6SCD4</accession>
<comment type="caution">
    <text evidence="2">The sequence shown here is derived from an EMBL/GenBank/DDBJ whole genome shotgun (WGS) entry which is preliminary data.</text>
</comment>
<dbReference type="EMBL" id="MDYP01000002">
    <property type="protein sequence ID" value="OQE11419.1"/>
    <property type="molecule type" value="Genomic_DNA"/>
</dbReference>
<feature type="region of interest" description="Disordered" evidence="1">
    <location>
        <begin position="1"/>
        <end position="91"/>
    </location>
</feature>
<dbReference type="OrthoDB" id="2121319at2759"/>
<name>A0A1V6SCD4_9EURO</name>
<feature type="compositionally biased region" description="Low complexity" evidence="1">
    <location>
        <begin position="1"/>
        <end position="19"/>
    </location>
</feature>